<comment type="caution">
    <text evidence="1">The sequence shown here is derived from an EMBL/GenBank/DDBJ whole genome shotgun (WGS) entry which is preliminary data.</text>
</comment>
<accession>A0AAW4KY23</accession>
<dbReference type="SUPFAM" id="SSF52540">
    <property type="entry name" value="P-loop containing nucleoside triphosphate hydrolases"/>
    <property type="match status" value="1"/>
</dbReference>
<evidence type="ECO:0000313" key="2">
    <source>
        <dbReference type="Proteomes" id="UP000811899"/>
    </source>
</evidence>
<sequence length="248" mass="28380">MTMFRIEENPLAETVGVGKWLQRELTVPKPEEYLIDGLIPANSLVCMQTNDVYGKTTMAVQLAMSVAFNVPFLDRYRCLQPGKVLFINARDTDEDCHRRFKRLVREWSKGVPDLPSRIEADSANFTHISLFDECYGVSPHLIDGSGSMTKTYAYLQQFSEYYKTKLIVIDPVEDFFPENLKNIAELYLKLRHIKATILLVVGDRRRFGAFHEVEVSMSLLDDGLRVQSDYLGRRDIKVNMGAGIWSLS</sequence>
<protein>
    <submittedName>
        <fullName evidence="1">AAA family ATPase</fullName>
    </submittedName>
</protein>
<dbReference type="Proteomes" id="UP000811899">
    <property type="component" value="Unassembled WGS sequence"/>
</dbReference>
<dbReference type="Gene3D" id="3.40.50.300">
    <property type="entry name" value="P-loop containing nucleotide triphosphate hydrolases"/>
    <property type="match status" value="1"/>
</dbReference>
<name>A0AAW4KY23_9BACT</name>
<dbReference type="RefSeq" id="WP_214170009.1">
    <property type="nucleotide sequence ID" value="NZ_JAHCVJ010000001.1"/>
</dbReference>
<dbReference type="InterPro" id="IPR027417">
    <property type="entry name" value="P-loop_NTPase"/>
</dbReference>
<gene>
    <name evidence="1" type="ORF">KI809_02980</name>
</gene>
<keyword evidence="2" id="KW-1185">Reference proteome</keyword>
<reference evidence="1 2" key="1">
    <citation type="submission" date="2021-05" db="EMBL/GenBank/DDBJ databases">
        <title>The draft genome of Geobacter pelophilus DSM 12255.</title>
        <authorList>
            <person name="Xu Z."/>
            <person name="Masuda Y."/>
            <person name="Itoh H."/>
            <person name="Senoo K."/>
        </authorList>
    </citation>
    <scope>NUCLEOTIDE SEQUENCE [LARGE SCALE GENOMIC DNA]</scope>
    <source>
        <strain evidence="1 2">DSM 12255</strain>
    </source>
</reference>
<proteinExistence type="predicted"/>
<dbReference type="AlphaFoldDB" id="A0AAW4KY23"/>
<evidence type="ECO:0000313" key="1">
    <source>
        <dbReference type="EMBL" id="MBT0663254.1"/>
    </source>
</evidence>
<organism evidence="1 2">
    <name type="scientific">Geoanaerobacter pelophilus</name>
    <dbReference type="NCBI Taxonomy" id="60036"/>
    <lineage>
        <taxon>Bacteria</taxon>
        <taxon>Pseudomonadati</taxon>
        <taxon>Thermodesulfobacteriota</taxon>
        <taxon>Desulfuromonadia</taxon>
        <taxon>Geobacterales</taxon>
        <taxon>Geobacteraceae</taxon>
        <taxon>Geoanaerobacter</taxon>
    </lineage>
</organism>
<dbReference type="Pfam" id="PF13481">
    <property type="entry name" value="AAA_25"/>
    <property type="match status" value="1"/>
</dbReference>
<dbReference type="EMBL" id="JAHCVJ010000001">
    <property type="protein sequence ID" value="MBT0663254.1"/>
    <property type="molecule type" value="Genomic_DNA"/>
</dbReference>